<feature type="compositionally biased region" description="Basic and acidic residues" evidence="2">
    <location>
        <begin position="489"/>
        <end position="503"/>
    </location>
</feature>
<organism evidence="4 5">
    <name type="scientific">Mollisia scopiformis</name>
    <name type="common">Conifer needle endophyte fungus</name>
    <name type="synonym">Phialocephala scopiformis</name>
    <dbReference type="NCBI Taxonomy" id="149040"/>
    <lineage>
        <taxon>Eukaryota</taxon>
        <taxon>Fungi</taxon>
        <taxon>Dikarya</taxon>
        <taxon>Ascomycota</taxon>
        <taxon>Pezizomycotina</taxon>
        <taxon>Leotiomycetes</taxon>
        <taxon>Helotiales</taxon>
        <taxon>Mollisiaceae</taxon>
        <taxon>Mollisia</taxon>
    </lineage>
</organism>
<keyword evidence="3" id="KW-1133">Transmembrane helix</keyword>
<feature type="compositionally biased region" description="Basic and acidic residues" evidence="2">
    <location>
        <begin position="7"/>
        <end position="19"/>
    </location>
</feature>
<dbReference type="RefSeq" id="XP_018075431.1">
    <property type="nucleotide sequence ID" value="XM_018216723.1"/>
</dbReference>
<feature type="region of interest" description="Disordered" evidence="2">
    <location>
        <begin position="611"/>
        <end position="634"/>
    </location>
</feature>
<keyword evidence="5" id="KW-1185">Reference proteome</keyword>
<dbReference type="GO" id="GO:0030968">
    <property type="term" value="P:endoplasmic reticulum unfolded protein response"/>
    <property type="evidence" value="ECO:0007669"/>
    <property type="project" value="TreeGrafter"/>
</dbReference>
<feature type="compositionally biased region" description="Polar residues" evidence="2">
    <location>
        <begin position="364"/>
        <end position="388"/>
    </location>
</feature>
<gene>
    <name evidence="4" type="ORF">LY89DRAFT_694708</name>
</gene>
<dbReference type="PANTHER" id="PTHR12943">
    <property type="entry name" value="HOMOCYSTEINE-RESPONSIVE ENDOPLASMIC RETICULUM-RESIDENT UNIQUITIN-LIKE DOMAIN HERPUD PROTEIN FAMILY MEMBER"/>
    <property type="match status" value="1"/>
</dbReference>
<evidence type="ECO:0000256" key="2">
    <source>
        <dbReference type="SAM" id="MobiDB-lite"/>
    </source>
</evidence>
<dbReference type="SUPFAM" id="SSF54236">
    <property type="entry name" value="Ubiquitin-like"/>
    <property type="match status" value="1"/>
</dbReference>
<dbReference type="InterPro" id="IPR039751">
    <property type="entry name" value="HERPUD1/2"/>
</dbReference>
<feature type="compositionally biased region" description="Low complexity" evidence="2">
    <location>
        <begin position="396"/>
        <end position="413"/>
    </location>
</feature>
<dbReference type="PANTHER" id="PTHR12943:SF27">
    <property type="entry name" value="HOMOCYSTEINE-INDUCED ENDOPLASMIC RETICULUM PROTEIN, ISOFORM A"/>
    <property type="match status" value="1"/>
</dbReference>
<feature type="transmembrane region" description="Helical" evidence="3">
    <location>
        <begin position="535"/>
        <end position="552"/>
    </location>
</feature>
<evidence type="ECO:0000256" key="1">
    <source>
        <dbReference type="SAM" id="Coils"/>
    </source>
</evidence>
<dbReference type="Proteomes" id="UP000070700">
    <property type="component" value="Unassembled WGS sequence"/>
</dbReference>
<feature type="transmembrane region" description="Helical" evidence="3">
    <location>
        <begin position="559"/>
        <end position="581"/>
    </location>
</feature>
<dbReference type="InterPro" id="IPR029071">
    <property type="entry name" value="Ubiquitin-like_domsf"/>
</dbReference>
<keyword evidence="1" id="KW-0175">Coiled coil</keyword>
<feature type="compositionally biased region" description="Low complexity" evidence="2">
    <location>
        <begin position="703"/>
        <end position="723"/>
    </location>
</feature>
<evidence type="ECO:0000256" key="3">
    <source>
        <dbReference type="SAM" id="Phobius"/>
    </source>
</evidence>
<feature type="region of interest" description="Disordered" evidence="2">
    <location>
        <begin position="259"/>
        <end position="312"/>
    </location>
</feature>
<proteinExistence type="predicted"/>
<feature type="coiled-coil region" evidence="1">
    <location>
        <begin position="177"/>
        <end position="211"/>
    </location>
</feature>
<reference evidence="4 5" key="1">
    <citation type="submission" date="2015-10" db="EMBL/GenBank/DDBJ databases">
        <title>Full genome of DAOMC 229536 Phialocephala scopiformis, a fungal endophyte of spruce producing the potent anti-insectan compound rugulosin.</title>
        <authorList>
            <consortium name="DOE Joint Genome Institute"/>
            <person name="Walker A.K."/>
            <person name="Frasz S.L."/>
            <person name="Seifert K.A."/>
            <person name="Miller J.D."/>
            <person name="Mondo S.J."/>
            <person name="Labutti K."/>
            <person name="Lipzen A."/>
            <person name="Dockter R."/>
            <person name="Kennedy M."/>
            <person name="Grigoriev I.V."/>
            <person name="Spatafora J.W."/>
        </authorList>
    </citation>
    <scope>NUCLEOTIDE SEQUENCE [LARGE SCALE GENOMIC DNA]</scope>
    <source>
        <strain evidence="4 5">CBS 120377</strain>
    </source>
</reference>
<dbReference type="KEGG" id="psco:LY89DRAFT_694708"/>
<feature type="region of interest" description="Disordered" evidence="2">
    <location>
        <begin position="1"/>
        <end position="29"/>
    </location>
</feature>
<accession>A0A194XLR3</accession>
<evidence type="ECO:0000313" key="5">
    <source>
        <dbReference type="Proteomes" id="UP000070700"/>
    </source>
</evidence>
<dbReference type="STRING" id="149040.A0A194XLR3"/>
<evidence type="ECO:0008006" key="6">
    <source>
        <dbReference type="Google" id="ProtNLM"/>
    </source>
</evidence>
<feature type="region of interest" description="Disordered" evidence="2">
    <location>
        <begin position="364"/>
        <end position="413"/>
    </location>
</feature>
<dbReference type="GeneID" id="28826449"/>
<dbReference type="OrthoDB" id="21589at2759"/>
<evidence type="ECO:0000313" key="4">
    <source>
        <dbReference type="EMBL" id="KUJ21076.1"/>
    </source>
</evidence>
<feature type="region of interest" description="Disordered" evidence="2">
    <location>
        <begin position="703"/>
        <end position="751"/>
    </location>
</feature>
<dbReference type="EMBL" id="KQ947408">
    <property type="protein sequence ID" value="KUJ21076.1"/>
    <property type="molecule type" value="Genomic_DNA"/>
</dbReference>
<feature type="region of interest" description="Disordered" evidence="2">
    <location>
        <begin position="108"/>
        <end position="165"/>
    </location>
</feature>
<dbReference type="InParanoid" id="A0A194XLR3"/>
<keyword evidence="3" id="KW-0472">Membrane</keyword>
<dbReference type="AlphaFoldDB" id="A0A194XLR3"/>
<name>A0A194XLR3_MOLSC</name>
<keyword evidence="3" id="KW-0812">Transmembrane</keyword>
<sequence>MSSSPERSAESDAPTREEQSESSTFTLQIISPNSGPLSFSNLPVTTTVKQLKAKIRDELPSKPVDEHQRIIYRGRMLAIENATMTDVFGKEALATREPQNLHLVLRQAAPEASTSHNPPQPAVAATQAPPTIPNPPLVPQLINRPQSTPAIPGPNLPGMQGQQPLPGFQQMQQNQALHQMAQMNHVMTQRLAQLQQESQRLHQEMSILQARTQPALFNGQQATLGQNPMAHQGLFRTSLNPNMAAQTIPQTLQNLINQRQQERAGDGRHGAQDGGTHTPHMPPQSASGRASPNIHRPDHTTTYTREGVGPNGERFHITVNETTTTLPLQHPHQHHHHAGPHANPALEVQAIMRNADRFMAAQGAQNNMQRSASNPIPAQAGNPSSTTWPGVARPGTPSTIPTPATTSSSPSASTILIPNINASAQAGNSTSTSSNSSEPTVYILSSPYGPRALLVNNGETFYTPRPSRRHSPIGAQGQVIRAPVGLPEFRNRPAGREGREGRAARRNQRPNPLQPVNAAHGNPGAGALAAQVGPMLWLIVRLVGFVWFFTAGNPSWTRWLMVSGLAFLVFLFNTGIFNGAAEQLWGPIRRHLEGLIPLGAPVVPLAPIAEAAQPGQDPVADDPAARRRRTEPDPAEVAVRLLQERRQADRGWLMAQFRRAEHSLLLFLASLVPGVGERHIAAREAEANAAEAERQRLIQEAEAANAVENTENTEGNGEGTTAGSEHTGESGDNQPNQQENVAAPAQPLIEV</sequence>
<feature type="compositionally biased region" description="Polar residues" evidence="2">
    <location>
        <begin position="730"/>
        <end position="740"/>
    </location>
</feature>
<feature type="region of interest" description="Disordered" evidence="2">
    <location>
        <begin position="488"/>
        <end position="520"/>
    </location>
</feature>
<feature type="compositionally biased region" description="Low complexity" evidence="2">
    <location>
        <begin position="156"/>
        <end position="165"/>
    </location>
</feature>
<protein>
    <recommendedName>
        <fullName evidence="6">Ubiquitin-like domain-containing protein</fullName>
    </recommendedName>
</protein>
<feature type="compositionally biased region" description="Basic and acidic residues" evidence="2">
    <location>
        <begin position="260"/>
        <end position="271"/>
    </location>
</feature>
<dbReference type="Gene3D" id="3.10.20.90">
    <property type="entry name" value="Phosphatidylinositol 3-kinase Catalytic Subunit, Chain A, domain 1"/>
    <property type="match status" value="1"/>
</dbReference>